<name>A0A0F4YQ65_RASE3</name>
<dbReference type="GO" id="GO:0020037">
    <property type="term" value="F:heme binding"/>
    <property type="evidence" value="ECO:0007669"/>
    <property type="project" value="InterPro"/>
</dbReference>
<evidence type="ECO:0000313" key="15">
    <source>
        <dbReference type="EMBL" id="KKA20394.1"/>
    </source>
</evidence>
<keyword evidence="5 13" id="KW-0812">Transmembrane</keyword>
<comment type="similarity">
    <text evidence="3">Belongs to the cytochrome P450 family.</text>
</comment>
<dbReference type="RefSeq" id="XP_013327006.1">
    <property type="nucleotide sequence ID" value="XM_013471552.1"/>
</dbReference>
<dbReference type="Pfam" id="PF00067">
    <property type="entry name" value="p450"/>
    <property type="match status" value="1"/>
</dbReference>
<keyword evidence="11 13" id="KW-0472">Membrane</keyword>
<evidence type="ECO:0000256" key="9">
    <source>
        <dbReference type="ARBA" id="ARBA00023004"/>
    </source>
</evidence>
<evidence type="ECO:0000313" key="16">
    <source>
        <dbReference type="Proteomes" id="UP000053958"/>
    </source>
</evidence>
<feature type="chain" id="PRO_5002481903" evidence="14">
    <location>
        <begin position="20"/>
        <end position="496"/>
    </location>
</feature>
<dbReference type="GO" id="GO:0004497">
    <property type="term" value="F:monooxygenase activity"/>
    <property type="evidence" value="ECO:0007669"/>
    <property type="project" value="UniProtKB-KW"/>
</dbReference>
<feature type="transmembrane region" description="Helical" evidence="13">
    <location>
        <begin position="298"/>
        <end position="320"/>
    </location>
</feature>
<reference evidence="15 16" key="1">
    <citation type="submission" date="2015-04" db="EMBL/GenBank/DDBJ databases">
        <authorList>
            <person name="Heijne W.H."/>
            <person name="Fedorova N.D."/>
            <person name="Nierman W.C."/>
            <person name="Vollebregt A.W."/>
            <person name="Zhao Z."/>
            <person name="Wu L."/>
            <person name="Kumar M."/>
            <person name="Stam H."/>
            <person name="van den Berg M.A."/>
            <person name="Pel H.J."/>
        </authorList>
    </citation>
    <scope>NUCLEOTIDE SEQUENCE [LARGE SCALE GENOMIC DNA]</scope>
    <source>
        <strain evidence="15 16">CBS 393.64</strain>
    </source>
</reference>
<evidence type="ECO:0000256" key="2">
    <source>
        <dbReference type="ARBA" id="ARBA00004370"/>
    </source>
</evidence>
<keyword evidence="6 12" id="KW-0479">Metal-binding</keyword>
<dbReference type="InterPro" id="IPR002401">
    <property type="entry name" value="Cyt_P450_E_grp-I"/>
</dbReference>
<dbReference type="PANTHER" id="PTHR24305:SF112">
    <property type="entry name" value="L-ORNITHINE-N5-MONOOXYGENASE (EUROFUNG)"/>
    <property type="match status" value="1"/>
</dbReference>
<protein>
    <submittedName>
        <fullName evidence="15">Benzoate 4-monooxygenase cytochrome P450</fullName>
    </submittedName>
</protein>
<comment type="cofactor">
    <cofactor evidence="1 12">
        <name>heme</name>
        <dbReference type="ChEBI" id="CHEBI:30413"/>
    </cofactor>
</comment>
<evidence type="ECO:0000256" key="7">
    <source>
        <dbReference type="ARBA" id="ARBA00022989"/>
    </source>
</evidence>
<dbReference type="InterPro" id="IPR001128">
    <property type="entry name" value="Cyt_P450"/>
</dbReference>
<dbReference type="InterPro" id="IPR050121">
    <property type="entry name" value="Cytochrome_P450_monoxygenase"/>
</dbReference>
<keyword evidence="16" id="KW-1185">Reference proteome</keyword>
<dbReference type="Gene3D" id="1.10.630.10">
    <property type="entry name" value="Cytochrome P450"/>
    <property type="match status" value="1"/>
</dbReference>
<keyword evidence="10 15" id="KW-0503">Monooxygenase</keyword>
<dbReference type="Proteomes" id="UP000053958">
    <property type="component" value="Unassembled WGS sequence"/>
</dbReference>
<sequence length="496" mass="57251">MKVHCLIWALVALAQSTHLAPLEALRTSSLLALAYATGLFGSIIIYRTLFHSLREYPGPPLARITKLWHVVQCLDSKNHLLMEELHKKYGDFVRTGPNELTIFHPDTLHTIYDGNKNPFSKPAWYDNLRPYTGLNTHRSKYVHSHRRRIWDQAFSTKALQSYQKHVRTYGNQLEELISKNVEKALVIHEFFYWFSWDVMGELAFSRSFGMLQSQKWHHAIGMLRKGLELVGPFTPVPWLTRIAFDIPILPTVRNFLKMEDWCARRMDERISVSSYLIGWSAKHDRLTKDLHTLYGDSIALVIAGSDTVAFTLVYIFYYLAKYPSQVEKLRKEQEGVDLEDFRQLQALPHLNGVINEVLRLHPAVPTGGFRETPPEGAMIGGRWVPGNTLICAPRWIIGRLESCFEKPLEFVPERWYSKPEMIRNKKAFAPFALGTYYCIGKNLAYMEMQYVVSLLVSKYDVRLAPGETGKRVVEDMVDQFTAAPGKLQLVFERRKE</sequence>
<dbReference type="STRING" id="1408163.A0A0F4YQ65"/>
<dbReference type="CDD" id="cd11061">
    <property type="entry name" value="CYP67-like"/>
    <property type="match status" value="1"/>
</dbReference>
<evidence type="ECO:0000256" key="8">
    <source>
        <dbReference type="ARBA" id="ARBA00023002"/>
    </source>
</evidence>
<keyword evidence="4 12" id="KW-0349">Heme</keyword>
<evidence type="ECO:0000256" key="3">
    <source>
        <dbReference type="ARBA" id="ARBA00010617"/>
    </source>
</evidence>
<dbReference type="PRINTS" id="PR00463">
    <property type="entry name" value="EP450I"/>
</dbReference>
<evidence type="ECO:0000256" key="5">
    <source>
        <dbReference type="ARBA" id="ARBA00022692"/>
    </source>
</evidence>
<dbReference type="InterPro" id="IPR036396">
    <property type="entry name" value="Cyt_P450_sf"/>
</dbReference>
<keyword evidence="9 12" id="KW-0408">Iron</keyword>
<dbReference type="AlphaFoldDB" id="A0A0F4YQ65"/>
<dbReference type="GO" id="GO:0016705">
    <property type="term" value="F:oxidoreductase activity, acting on paired donors, with incorporation or reduction of molecular oxygen"/>
    <property type="evidence" value="ECO:0007669"/>
    <property type="project" value="InterPro"/>
</dbReference>
<evidence type="ECO:0000256" key="14">
    <source>
        <dbReference type="SAM" id="SignalP"/>
    </source>
</evidence>
<keyword evidence="7 13" id="KW-1133">Transmembrane helix</keyword>
<dbReference type="GeneID" id="25317925"/>
<dbReference type="GO" id="GO:0005506">
    <property type="term" value="F:iron ion binding"/>
    <property type="evidence" value="ECO:0007669"/>
    <property type="project" value="InterPro"/>
</dbReference>
<dbReference type="EMBL" id="LASV01000262">
    <property type="protein sequence ID" value="KKA20394.1"/>
    <property type="molecule type" value="Genomic_DNA"/>
</dbReference>
<evidence type="ECO:0000256" key="1">
    <source>
        <dbReference type="ARBA" id="ARBA00001971"/>
    </source>
</evidence>
<evidence type="ECO:0000256" key="10">
    <source>
        <dbReference type="ARBA" id="ARBA00023033"/>
    </source>
</evidence>
<dbReference type="PRINTS" id="PR00385">
    <property type="entry name" value="P450"/>
</dbReference>
<comment type="caution">
    <text evidence="15">The sequence shown here is derived from an EMBL/GenBank/DDBJ whole genome shotgun (WGS) entry which is preliminary data.</text>
</comment>
<feature type="binding site" description="axial binding residue" evidence="12">
    <location>
        <position position="438"/>
    </location>
    <ligand>
        <name>heme</name>
        <dbReference type="ChEBI" id="CHEBI:30413"/>
    </ligand>
    <ligandPart>
        <name>Fe</name>
        <dbReference type="ChEBI" id="CHEBI:18248"/>
    </ligandPart>
</feature>
<proteinExistence type="inferred from homology"/>
<evidence type="ECO:0000256" key="6">
    <source>
        <dbReference type="ARBA" id="ARBA00022723"/>
    </source>
</evidence>
<accession>A0A0F4YQ65</accession>
<dbReference type="PANTHER" id="PTHR24305">
    <property type="entry name" value="CYTOCHROME P450"/>
    <property type="match status" value="1"/>
</dbReference>
<feature type="transmembrane region" description="Helical" evidence="13">
    <location>
        <begin position="29"/>
        <end position="49"/>
    </location>
</feature>
<keyword evidence="14" id="KW-0732">Signal</keyword>
<dbReference type="OrthoDB" id="4222002at2759"/>
<dbReference type="SUPFAM" id="SSF48264">
    <property type="entry name" value="Cytochrome P450"/>
    <property type="match status" value="1"/>
</dbReference>
<keyword evidence="8" id="KW-0560">Oxidoreductase</keyword>
<gene>
    <name evidence="15" type="ORF">T310_5581</name>
</gene>
<organism evidence="15 16">
    <name type="scientific">Rasamsonia emersonii (strain ATCC 16479 / CBS 393.64 / IMI 116815)</name>
    <dbReference type="NCBI Taxonomy" id="1408163"/>
    <lineage>
        <taxon>Eukaryota</taxon>
        <taxon>Fungi</taxon>
        <taxon>Dikarya</taxon>
        <taxon>Ascomycota</taxon>
        <taxon>Pezizomycotina</taxon>
        <taxon>Eurotiomycetes</taxon>
        <taxon>Eurotiomycetidae</taxon>
        <taxon>Eurotiales</taxon>
        <taxon>Trichocomaceae</taxon>
        <taxon>Rasamsonia</taxon>
    </lineage>
</organism>
<evidence type="ECO:0000256" key="13">
    <source>
        <dbReference type="SAM" id="Phobius"/>
    </source>
</evidence>
<evidence type="ECO:0000256" key="12">
    <source>
        <dbReference type="PIRSR" id="PIRSR602401-1"/>
    </source>
</evidence>
<dbReference type="GO" id="GO:0016020">
    <property type="term" value="C:membrane"/>
    <property type="evidence" value="ECO:0007669"/>
    <property type="project" value="UniProtKB-SubCell"/>
</dbReference>
<comment type="subcellular location">
    <subcellularLocation>
        <location evidence="2">Membrane</location>
    </subcellularLocation>
</comment>
<feature type="signal peptide" evidence="14">
    <location>
        <begin position="1"/>
        <end position="19"/>
    </location>
</feature>
<evidence type="ECO:0000256" key="4">
    <source>
        <dbReference type="ARBA" id="ARBA00022617"/>
    </source>
</evidence>
<evidence type="ECO:0000256" key="11">
    <source>
        <dbReference type="ARBA" id="ARBA00023136"/>
    </source>
</evidence>